<keyword evidence="2" id="KW-0812">Transmembrane</keyword>
<evidence type="ECO:0000256" key="2">
    <source>
        <dbReference type="SAM" id="Phobius"/>
    </source>
</evidence>
<comment type="caution">
    <text evidence="4">The sequence shown here is derived from an EMBL/GenBank/DDBJ whole genome shotgun (WGS) entry which is preliminary data.</text>
</comment>
<feature type="transmembrane region" description="Helical" evidence="2">
    <location>
        <begin position="311"/>
        <end position="330"/>
    </location>
</feature>
<sequence length="470" mass="48491">MLQPQQFTVNSGRMLSSNQSLRGASLQLLAPCPRVPSSPRKCPVLLPSNCSRSSTGTICYSSPVHTLVGETPTSGRHFSLSSKVDKPLQGGGEKPVLACISRSITTTASGEDCSSRSQQSLLSPLGTLLFLLAPPALSLLWPGVASASGGALSGGALDLFRQFLGGVEGLGPWGPVAFVVVVMLCEMVPLFPTQPLSLASGLLFGAINGALIMLLGVTLAAVNAFTIARGVGRPLAQKVIEWEMKGHDGKEGEEGGGESGIASKMSEVQQTIERGGLWQQITAITLLRLTPVVPFSASNYLLGLTPVQMPAFLGGTIGGMTVWSVLYASLGGASRKLLDNGADVGSLLADLGGKASMMSANIAGYSLVIIGGVAVVYFVKIMVQKNSATSPSSTMPLAGSESITSSNSDSWQKQQQPQQPSSLPQGQSTEAGTKAEAPTAAAGARGSAQAQQQQQLRGASQANQDALQNK</sequence>
<feature type="region of interest" description="Disordered" evidence="1">
    <location>
        <begin position="388"/>
        <end position="470"/>
    </location>
</feature>
<evidence type="ECO:0000313" key="4">
    <source>
        <dbReference type="EMBL" id="KAF5840919.1"/>
    </source>
</evidence>
<keyword evidence="5" id="KW-1185">Reference proteome</keyword>
<dbReference type="EMBL" id="MU069500">
    <property type="protein sequence ID" value="KAF5840919.1"/>
    <property type="molecule type" value="Genomic_DNA"/>
</dbReference>
<dbReference type="Proteomes" id="UP000815325">
    <property type="component" value="Unassembled WGS sequence"/>
</dbReference>
<evidence type="ECO:0000259" key="3">
    <source>
        <dbReference type="Pfam" id="PF09335"/>
    </source>
</evidence>
<feature type="transmembrane region" description="Helical" evidence="2">
    <location>
        <begin position="203"/>
        <end position="225"/>
    </location>
</feature>
<dbReference type="PANTHER" id="PTHR46826:SF1">
    <property type="entry name" value="TVP38_TMEM64 FAMILY MEMBRANE PROTEIN YDJX"/>
    <property type="match status" value="1"/>
</dbReference>
<feature type="transmembrane region" description="Helical" evidence="2">
    <location>
        <begin position="362"/>
        <end position="383"/>
    </location>
</feature>
<keyword evidence="2" id="KW-1133">Transmembrane helix</keyword>
<dbReference type="Pfam" id="PF09335">
    <property type="entry name" value="VTT_dom"/>
    <property type="match status" value="1"/>
</dbReference>
<proteinExistence type="predicted"/>
<evidence type="ECO:0000256" key="1">
    <source>
        <dbReference type="SAM" id="MobiDB-lite"/>
    </source>
</evidence>
<accession>A0ABQ7H227</accession>
<feature type="compositionally biased region" description="Polar residues" evidence="1">
    <location>
        <begin position="388"/>
        <end position="407"/>
    </location>
</feature>
<feature type="transmembrane region" description="Helical" evidence="2">
    <location>
        <begin position="172"/>
        <end position="191"/>
    </location>
</feature>
<name>A0ABQ7H227_DUNSA</name>
<organism evidence="4 5">
    <name type="scientific">Dunaliella salina</name>
    <name type="common">Green alga</name>
    <name type="synonym">Protococcus salinus</name>
    <dbReference type="NCBI Taxonomy" id="3046"/>
    <lineage>
        <taxon>Eukaryota</taxon>
        <taxon>Viridiplantae</taxon>
        <taxon>Chlorophyta</taxon>
        <taxon>core chlorophytes</taxon>
        <taxon>Chlorophyceae</taxon>
        <taxon>CS clade</taxon>
        <taxon>Chlamydomonadales</taxon>
        <taxon>Dunaliellaceae</taxon>
        <taxon>Dunaliella</taxon>
    </lineage>
</organism>
<evidence type="ECO:0000313" key="5">
    <source>
        <dbReference type="Proteomes" id="UP000815325"/>
    </source>
</evidence>
<keyword evidence="2" id="KW-0472">Membrane</keyword>
<feature type="compositionally biased region" description="Low complexity" evidence="1">
    <location>
        <begin position="408"/>
        <end position="464"/>
    </location>
</feature>
<dbReference type="PANTHER" id="PTHR46826">
    <property type="match status" value="1"/>
</dbReference>
<protein>
    <submittedName>
        <fullName evidence="4">Snare associated Golgi protein-domain-containing protein</fullName>
    </submittedName>
</protein>
<gene>
    <name evidence="4" type="ORF">DUNSADRAFT_15120</name>
</gene>
<dbReference type="InterPro" id="IPR032816">
    <property type="entry name" value="VTT_dom"/>
</dbReference>
<reference evidence="4" key="1">
    <citation type="submission" date="2017-08" db="EMBL/GenBank/DDBJ databases">
        <authorList>
            <person name="Polle J.E."/>
            <person name="Barry K."/>
            <person name="Cushman J."/>
            <person name="Schmutz J."/>
            <person name="Tran D."/>
            <person name="Hathwaick L.T."/>
            <person name="Yim W.C."/>
            <person name="Jenkins J."/>
            <person name="Mckie-Krisberg Z.M."/>
            <person name="Prochnik S."/>
            <person name="Lindquist E."/>
            <person name="Dockter R.B."/>
            <person name="Adam C."/>
            <person name="Molina H."/>
            <person name="Bunkerborg J."/>
            <person name="Jin E."/>
            <person name="Buchheim M."/>
            <person name="Magnuson J."/>
        </authorList>
    </citation>
    <scope>NUCLEOTIDE SEQUENCE</scope>
    <source>
        <strain evidence="4">CCAP 19/18</strain>
    </source>
</reference>
<dbReference type="InterPro" id="IPR053240">
    <property type="entry name" value="VTT_domain"/>
</dbReference>
<feature type="domain" description="VTT" evidence="3">
    <location>
        <begin position="191"/>
        <end position="331"/>
    </location>
</feature>